<dbReference type="EMBL" id="JBHTBR010000009">
    <property type="protein sequence ID" value="MFC7292932.1"/>
    <property type="molecule type" value="Genomic_DNA"/>
</dbReference>
<evidence type="ECO:0000313" key="1">
    <source>
        <dbReference type="EMBL" id="MFC7292932.1"/>
    </source>
</evidence>
<name>A0ABW2IPS9_9PROT</name>
<proteinExistence type="predicted"/>
<organism evidence="1 2">
    <name type="scientific">Hirschia litorea</name>
    <dbReference type="NCBI Taxonomy" id="1199156"/>
    <lineage>
        <taxon>Bacteria</taxon>
        <taxon>Pseudomonadati</taxon>
        <taxon>Pseudomonadota</taxon>
        <taxon>Alphaproteobacteria</taxon>
        <taxon>Hyphomonadales</taxon>
        <taxon>Hyphomonadaceae</taxon>
        <taxon>Hirschia</taxon>
    </lineage>
</organism>
<sequence>MDHLHRSLGIERQHIAAVSEDQSPFGEIGLKRGVRFPFSPYGASLQGVSFYQIWLKEWLGGQAIELCHYNPSFSSLHQSQGFWRIDPIRYEKLLLKVSKLAGIGKFFSDAESVSLSDYELVVDTANHEASKDEACISVQIGRSKLSGVNLFEFDLMVLHQDLLTLIQNFPHVDLNRAGQQELDRKLNSVLASFEDMQTILADDLESVSLSNRVKERINVWLDIGRIPPYEDDFFAPHEWTAIMHQCVGIPQHYSRLVDSLQPSHISDHLDNLVLSEGHENG</sequence>
<dbReference type="Gene3D" id="3.50.50.60">
    <property type="entry name" value="FAD/NAD(P)-binding domain"/>
    <property type="match status" value="1"/>
</dbReference>
<accession>A0ABW2IPS9</accession>
<keyword evidence="2" id="KW-1185">Reference proteome</keyword>
<protein>
    <submittedName>
        <fullName evidence="1">Uncharacterized protein</fullName>
    </submittedName>
</protein>
<reference evidence="2" key="1">
    <citation type="journal article" date="2019" name="Int. J. Syst. Evol. Microbiol.">
        <title>The Global Catalogue of Microorganisms (GCM) 10K type strain sequencing project: providing services to taxonomists for standard genome sequencing and annotation.</title>
        <authorList>
            <consortium name="The Broad Institute Genomics Platform"/>
            <consortium name="The Broad Institute Genome Sequencing Center for Infectious Disease"/>
            <person name="Wu L."/>
            <person name="Ma J."/>
        </authorList>
    </citation>
    <scope>NUCLEOTIDE SEQUENCE [LARGE SCALE GENOMIC DNA]</scope>
    <source>
        <strain evidence="2">CCUG 51308</strain>
    </source>
</reference>
<gene>
    <name evidence="1" type="ORF">ACFQS8_15010</name>
</gene>
<dbReference type="Proteomes" id="UP001596492">
    <property type="component" value="Unassembled WGS sequence"/>
</dbReference>
<comment type="caution">
    <text evidence="1">The sequence shown here is derived from an EMBL/GenBank/DDBJ whole genome shotgun (WGS) entry which is preliminary data.</text>
</comment>
<dbReference type="InterPro" id="IPR036188">
    <property type="entry name" value="FAD/NAD-bd_sf"/>
</dbReference>
<evidence type="ECO:0000313" key="2">
    <source>
        <dbReference type="Proteomes" id="UP001596492"/>
    </source>
</evidence>